<protein>
    <submittedName>
        <fullName evidence="1">Kinesin-like protein KIN-5B</fullName>
    </submittedName>
</protein>
<gene>
    <name evidence="1" type="ORF">LOK49_LG08G00154</name>
</gene>
<evidence type="ECO:0000313" key="1">
    <source>
        <dbReference type="EMBL" id="KAI8004852.1"/>
    </source>
</evidence>
<organism evidence="1 2">
    <name type="scientific">Camellia lanceoleosa</name>
    <dbReference type="NCBI Taxonomy" id="1840588"/>
    <lineage>
        <taxon>Eukaryota</taxon>
        <taxon>Viridiplantae</taxon>
        <taxon>Streptophyta</taxon>
        <taxon>Embryophyta</taxon>
        <taxon>Tracheophyta</taxon>
        <taxon>Spermatophyta</taxon>
        <taxon>Magnoliopsida</taxon>
        <taxon>eudicotyledons</taxon>
        <taxon>Gunneridae</taxon>
        <taxon>Pentapetalae</taxon>
        <taxon>asterids</taxon>
        <taxon>Ericales</taxon>
        <taxon>Theaceae</taxon>
        <taxon>Camellia</taxon>
    </lineage>
</organism>
<accession>A0ACC0GWC7</accession>
<name>A0ACC0GWC7_9ERIC</name>
<proteinExistence type="predicted"/>
<evidence type="ECO:0000313" key="2">
    <source>
        <dbReference type="Proteomes" id="UP001060215"/>
    </source>
</evidence>
<reference evidence="1 2" key="1">
    <citation type="journal article" date="2022" name="Plant J.">
        <title>Chromosome-level genome of Camellia lanceoleosa provides a valuable resource for understanding genome evolution and self-incompatibility.</title>
        <authorList>
            <person name="Gong W."/>
            <person name="Xiao S."/>
            <person name="Wang L."/>
            <person name="Liao Z."/>
            <person name="Chang Y."/>
            <person name="Mo W."/>
            <person name="Hu G."/>
            <person name="Li W."/>
            <person name="Zhao G."/>
            <person name="Zhu H."/>
            <person name="Hu X."/>
            <person name="Ji K."/>
            <person name="Xiang X."/>
            <person name="Song Q."/>
            <person name="Yuan D."/>
            <person name="Jin S."/>
            <person name="Zhang L."/>
        </authorList>
    </citation>
    <scope>NUCLEOTIDE SEQUENCE [LARGE SCALE GENOMIC DNA]</scope>
    <source>
        <strain evidence="1">SQ_2022a</strain>
    </source>
</reference>
<comment type="caution">
    <text evidence="1">The sequence shown here is derived from an EMBL/GenBank/DDBJ whole genome shotgun (WGS) entry which is preliminary data.</text>
</comment>
<dbReference type="EMBL" id="CM045766">
    <property type="protein sequence ID" value="KAI8004852.1"/>
    <property type="molecule type" value="Genomic_DNA"/>
</dbReference>
<keyword evidence="2" id="KW-1185">Reference proteome</keyword>
<sequence length="122" mass="13997">MEKIAAIVASLTAKKIAMVLEASRNIEDSITQGNKRLLEEIFSMQQVSSDAKEEVNVYLEKVKRHFLEDTFTSTETKATMESCLQKCTNMVNYSRQQWKKAKLLNSVILHREKGKLETTTRI</sequence>
<dbReference type="Proteomes" id="UP001060215">
    <property type="component" value="Chromosome 9"/>
</dbReference>